<organism evidence="11 12">
    <name type="scientific">Akkermansia glycaniphila</name>
    <dbReference type="NCBI Taxonomy" id="1679444"/>
    <lineage>
        <taxon>Bacteria</taxon>
        <taxon>Pseudomonadati</taxon>
        <taxon>Verrucomicrobiota</taxon>
        <taxon>Verrucomicrobiia</taxon>
        <taxon>Verrucomicrobiales</taxon>
        <taxon>Akkermansiaceae</taxon>
        <taxon>Akkermansia</taxon>
    </lineage>
</organism>
<sequence>MEQDRHMQALEREPIGKLLLQYSLPAIAGMVAYSLYNVIDSIFIGHGVGAEALSGLGVAFPIMSLVFALGTLVGIGGAAVCSITLGRHDREGAFNVFGNMLLLSIILGIAFGWGCCPILHPILHLFGASSGTMPHAYDFMLVTLLGLPLTYAFFNMNHAMRASGYPRKAMLTTIITVVANVAFAPVFIFTLGWGMTGAAIATLLAQCVGLAWIIHHYRDSSHTIHFTKGIYRLRRGICTAIASIGMAPCLLNACGCIVVLVINRQLLDHGGDPAVGAFGVISRVQILVVMVVIGLTQGMQPIAGYNLGAGRLDRVRQVLRYGIIAGTGITTFGWLACELFPHMLAGMFTDNAELKEIAERGLRLSALAFPLIGAPIVIGNFFQSIGRARISIFLSLTRQMIFLVPLLLVLPTFWGQNGIWFAMATADLISSAVAWITLSWFFRRKMKSGIHDEEMA</sequence>
<dbReference type="EMBL" id="LT629973">
    <property type="protein sequence ID" value="SEH89282.1"/>
    <property type="molecule type" value="Genomic_DNA"/>
</dbReference>
<accession>A0A1C7PAS9</accession>
<dbReference type="CDD" id="cd13143">
    <property type="entry name" value="MATE_MepA_like"/>
    <property type="match status" value="1"/>
</dbReference>
<dbReference type="PATRIC" id="fig|1679444.3.peg.1198"/>
<feature type="transmembrane region" description="Helical" evidence="10">
    <location>
        <begin position="169"/>
        <end position="189"/>
    </location>
</feature>
<dbReference type="PIRSF" id="PIRSF006603">
    <property type="entry name" value="DinF"/>
    <property type="match status" value="1"/>
</dbReference>
<evidence type="ECO:0000256" key="4">
    <source>
        <dbReference type="ARBA" id="ARBA00022448"/>
    </source>
</evidence>
<dbReference type="Proteomes" id="UP000176204">
    <property type="component" value="Chromosome I"/>
</dbReference>
<evidence type="ECO:0000256" key="1">
    <source>
        <dbReference type="ARBA" id="ARBA00004651"/>
    </source>
</evidence>
<dbReference type="GO" id="GO:0046677">
    <property type="term" value="P:response to antibiotic"/>
    <property type="evidence" value="ECO:0007669"/>
    <property type="project" value="UniProtKB-KW"/>
</dbReference>
<evidence type="ECO:0000256" key="10">
    <source>
        <dbReference type="SAM" id="Phobius"/>
    </source>
</evidence>
<evidence type="ECO:0000256" key="6">
    <source>
        <dbReference type="ARBA" id="ARBA00022692"/>
    </source>
</evidence>
<dbReference type="PANTHER" id="PTHR43823:SF3">
    <property type="entry name" value="MULTIDRUG EXPORT PROTEIN MEPA"/>
    <property type="match status" value="1"/>
</dbReference>
<dbReference type="KEGG" id="agl:PYTT_1503"/>
<proteinExistence type="inferred from homology"/>
<feature type="transmembrane region" description="Helical" evidence="10">
    <location>
        <begin position="135"/>
        <end position="157"/>
    </location>
</feature>
<dbReference type="InterPro" id="IPR048279">
    <property type="entry name" value="MdtK-like"/>
</dbReference>
<keyword evidence="12" id="KW-1185">Reference proteome</keyword>
<dbReference type="NCBIfam" id="TIGR00797">
    <property type="entry name" value="matE"/>
    <property type="match status" value="1"/>
</dbReference>
<keyword evidence="6 10" id="KW-0812">Transmembrane</keyword>
<evidence type="ECO:0000313" key="12">
    <source>
        <dbReference type="Proteomes" id="UP000176204"/>
    </source>
</evidence>
<feature type="transmembrane region" description="Helical" evidence="10">
    <location>
        <begin position="97"/>
        <end position="123"/>
    </location>
</feature>
<feature type="transmembrane region" description="Helical" evidence="10">
    <location>
        <begin position="420"/>
        <end position="442"/>
    </location>
</feature>
<dbReference type="InterPro" id="IPR002528">
    <property type="entry name" value="MATE_fam"/>
</dbReference>
<dbReference type="GO" id="GO:0015297">
    <property type="term" value="F:antiporter activity"/>
    <property type="evidence" value="ECO:0007669"/>
    <property type="project" value="InterPro"/>
</dbReference>
<feature type="transmembrane region" description="Helical" evidence="10">
    <location>
        <begin position="20"/>
        <end position="39"/>
    </location>
</feature>
<feature type="transmembrane region" description="Helical" evidence="10">
    <location>
        <begin position="59"/>
        <end position="85"/>
    </location>
</feature>
<dbReference type="InterPro" id="IPR045070">
    <property type="entry name" value="MATE_MepA-like"/>
</dbReference>
<name>A0A1C7PAS9_9BACT</name>
<reference evidence="12" key="1">
    <citation type="submission" date="2016-09" db="EMBL/GenBank/DDBJ databases">
        <authorList>
            <person name="Koehorst J."/>
        </authorList>
    </citation>
    <scope>NUCLEOTIDE SEQUENCE [LARGE SCALE GENOMIC DNA]</scope>
</reference>
<evidence type="ECO:0000256" key="2">
    <source>
        <dbReference type="ARBA" id="ARBA00008417"/>
    </source>
</evidence>
<dbReference type="AlphaFoldDB" id="A0A1C7PAS9"/>
<evidence type="ECO:0000256" key="9">
    <source>
        <dbReference type="ARBA" id="ARBA00023251"/>
    </source>
</evidence>
<dbReference type="RefSeq" id="WP_067777391.1">
    <property type="nucleotide sequence ID" value="NZ_LIGX01000035.1"/>
</dbReference>
<evidence type="ECO:0000256" key="3">
    <source>
        <dbReference type="ARBA" id="ARBA00022106"/>
    </source>
</evidence>
<feature type="transmembrane region" description="Helical" evidence="10">
    <location>
        <begin position="274"/>
        <end position="297"/>
    </location>
</feature>
<feature type="transmembrane region" description="Helical" evidence="10">
    <location>
        <begin position="195"/>
        <end position="215"/>
    </location>
</feature>
<keyword evidence="5" id="KW-1003">Cell membrane</keyword>
<feature type="transmembrane region" description="Helical" evidence="10">
    <location>
        <begin position="318"/>
        <end position="341"/>
    </location>
</feature>
<keyword evidence="9" id="KW-0046">Antibiotic resistance</keyword>
<dbReference type="Pfam" id="PF01554">
    <property type="entry name" value="MatE"/>
    <property type="match status" value="2"/>
</dbReference>
<evidence type="ECO:0000256" key="5">
    <source>
        <dbReference type="ARBA" id="ARBA00022475"/>
    </source>
</evidence>
<dbReference type="STRING" id="1679444.PYTT_1503"/>
<dbReference type="PANTHER" id="PTHR43823">
    <property type="entry name" value="SPORULATION PROTEIN YKVU"/>
    <property type="match status" value="1"/>
</dbReference>
<evidence type="ECO:0000313" key="11">
    <source>
        <dbReference type="EMBL" id="SEH89282.1"/>
    </source>
</evidence>
<feature type="transmembrane region" description="Helical" evidence="10">
    <location>
        <begin position="361"/>
        <end position="381"/>
    </location>
</feature>
<comment type="subcellular location">
    <subcellularLocation>
        <location evidence="1">Cell membrane</location>
        <topology evidence="1">Multi-pass membrane protein</topology>
    </subcellularLocation>
</comment>
<keyword evidence="8 10" id="KW-0472">Membrane</keyword>
<evidence type="ECO:0000256" key="7">
    <source>
        <dbReference type="ARBA" id="ARBA00022989"/>
    </source>
</evidence>
<dbReference type="GO" id="GO:0042910">
    <property type="term" value="F:xenobiotic transmembrane transporter activity"/>
    <property type="evidence" value="ECO:0007669"/>
    <property type="project" value="InterPro"/>
</dbReference>
<keyword evidence="7 10" id="KW-1133">Transmembrane helix</keyword>
<dbReference type="InterPro" id="IPR051327">
    <property type="entry name" value="MATE_MepA_subfamily"/>
</dbReference>
<comment type="similarity">
    <text evidence="2">Belongs to the multi antimicrobial extrusion (MATE) (TC 2.A.66.1) family. MepA subfamily.</text>
</comment>
<feature type="transmembrane region" description="Helical" evidence="10">
    <location>
        <begin position="236"/>
        <end position="262"/>
    </location>
</feature>
<gene>
    <name evidence="11" type="ORF">PYTT_1503</name>
</gene>
<evidence type="ECO:0000256" key="8">
    <source>
        <dbReference type="ARBA" id="ARBA00023136"/>
    </source>
</evidence>
<dbReference type="GO" id="GO:0005886">
    <property type="term" value="C:plasma membrane"/>
    <property type="evidence" value="ECO:0007669"/>
    <property type="project" value="UniProtKB-SubCell"/>
</dbReference>
<keyword evidence="4" id="KW-0813">Transport</keyword>
<feature type="transmembrane region" description="Helical" evidence="10">
    <location>
        <begin position="393"/>
        <end position="414"/>
    </location>
</feature>
<dbReference type="OrthoDB" id="9811110at2"/>
<protein>
    <recommendedName>
        <fullName evidence="3">Multidrug export protein MepA</fullName>
    </recommendedName>
</protein>